<protein>
    <recommendedName>
        <fullName evidence="4">FXSXX-COOH protein</fullName>
    </recommendedName>
</protein>
<evidence type="ECO:0000256" key="1">
    <source>
        <dbReference type="SAM" id="MobiDB-lite"/>
    </source>
</evidence>
<sequence>MGGMAYTAGSTGTGTTGSLRSDLVDLSGVSLDELREVSGLPEAFAALRGRLADGSAPLCQSEMTPPCGGAARAQSGSRP</sequence>
<organism evidence="2 3">
    <name type="scientific">Streptomyces hiroshimensis</name>
    <dbReference type="NCBI Taxonomy" id="66424"/>
    <lineage>
        <taxon>Bacteria</taxon>
        <taxon>Bacillati</taxon>
        <taxon>Actinomycetota</taxon>
        <taxon>Actinomycetes</taxon>
        <taxon>Kitasatosporales</taxon>
        <taxon>Streptomycetaceae</taxon>
        <taxon>Streptomyces</taxon>
    </lineage>
</organism>
<feature type="compositionally biased region" description="Low complexity" evidence="1">
    <location>
        <begin position="1"/>
        <end position="10"/>
    </location>
</feature>
<reference evidence="3" key="1">
    <citation type="journal article" date="2019" name="Int. J. Syst. Evol. Microbiol.">
        <title>The Global Catalogue of Microorganisms (GCM) 10K type strain sequencing project: providing services to taxonomists for standard genome sequencing and annotation.</title>
        <authorList>
            <consortium name="The Broad Institute Genomics Platform"/>
            <consortium name="The Broad Institute Genome Sequencing Center for Infectious Disease"/>
            <person name="Wu L."/>
            <person name="Ma J."/>
        </authorList>
    </citation>
    <scope>NUCLEOTIDE SEQUENCE [LARGE SCALE GENOMIC DNA]</scope>
    <source>
        <strain evidence="3">JCM 4586</strain>
    </source>
</reference>
<dbReference type="Proteomes" id="UP000659223">
    <property type="component" value="Unassembled WGS sequence"/>
</dbReference>
<keyword evidence="3" id="KW-1185">Reference proteome</keyword>
<evidence type="ECO:0000313" key="3">
    <source>
        <dbReference type="Proteomes" id="UP000659223"/>
    </source>
</evidence>
<dbReference type="EMBL" id="BMUT01000009">
    <property type="protein sequence ID" value="GGX93540.1"/>
    <property type="molecule type" value="Genomic_DNA"/>
</dbReference>
<proteinExistence type="predicted"/>
<comment type="caution">
    <text evidence="2">The sequence shown here is derived from an EMBL/GenBank/DDBJ whole genome shotgun (WGS) entry which is preliminary data.</text>
</comment>
<accession>A0ABQ2YU93</accession>
<gene>
    <name evidence="2" type="ORF">GCM10010324_44400</name>
</gene>
<feature type="region of interest" description="Disordered" evidence="1">
    <location>
        <begin position="56"/>
        <end position="79"/>
    </location>
</feature>
<evidence type="ECO:0008006" key="4">
    <source>
        <dbReference type="Google" id="ProtNLM"/>
    </source>
</evidence>
<feature type="region of interest" description="Disordered" evidence="1">
    <location>
        <begin position="1"/>
        <end position="21"/>
    </location>
</feature>
<name>A0ABQ2YU93_9ACTN</name>
<evidence type="ECO:0000313" key="2">
    <source>
        <dbReference type="EMBL" id="GGX93540.1"/>
    </source>
</evidence>